<evidence type="ECO:0000259" key="1">
    <source>
        <dbReference type="Pfam" id="PF08840"/>
    </source>
</evidence>
<keyword evidence="3" id="KW-1185">Reference proteome</keyword>
<dbReference type="EMBL" id="JBHSRJ010000009">
    <property type="protein sequence ID" value="MFC6045901.1"/>
    <property type="molecule type" value="Genomic_DNA"/>
</dbReference>
<sequence>MRHVDLPGLEGGRWVPDAPTGVGALVLAGSSGRVDAARAELLAGHGVIAESIRWFGGAGQHDGPWDIALELFLDRVSALAQDCDRVLVLGTSFGAEAAMLTGALSEQVSAVVAFAPTDLVWAGVRSDGSVTSHWTLDGVPLPFVPFDDAWEPESEEPAFADLYRASRRRYAERVPAATIPVERIAELVLVAGGDDQVWPAVEMAEAVRDRRRAHGLDTVLVTDPEAGHRAVLPGESVVTAGMRIRRGGDEASDRRLGAAAWAAIERLLPDPA</sequence>
<evidence type="ECO:0000313" key="2">
    <source>
        <dbReference type="EMBL" id="MFC6045901.1"/>
    </source>
</evidence>
<dbReference type="Gene3D" id="3.40.50.1820">
    <property type="entry name" value="alpha/beta hydrolase"/>
    <property type="match status" value="1"/>
</dbReference>
<dbReference type="InterPro" id="IPR014940">
    <property type="entry name" value="BAAT_C"/>
</dbReference>
<dbReference type="PANTHER" id="PTHR10824:SF4">
    <property type="entry name" value="ACYL-COENZYME A THIOESTERASE 1-LIKE"/>
    <property type="match status" value="1"/>
</dbReference>
<keyword evidence="2" id="KW-0378">Hydrolase</keyword>
<dbReference type="Proteomes" id="UP001596135">
    <property type="component" value="Unassembled WGS sequence"/>
</dbReference>
<reference evidence="3" key="1">
    <citation type="journal article" date="2019" name="Int. J. Syst. Evol. Microbiol.">
        <title>The Global Catalogue of Microorganisms (GCM) 10K type strain sequencing project: providing services to taxonomists for standard genome sequencing and annotation.</title>
        <authorList>
            <consortium name="The Broad Institute Genomics Platform"/>
            <consortium name="The Broad Institute Genome Sequencing Center for Infectious Disease"/>
            <person name="Wu L."/>
            <person name="Ma J."/>
        </authorList>
    </citation>
    <scope>NUCLEOTIDE SEQUENCE [LARGE SCALE GENOMIC DNA]</scope>
    <source>
        <strain evidence="3">CCUG 54522</strain>
    </source>
</reference>
<accession>A0ABW1LPN2</accession>
<organism evidence="2 3">
    <name type="scientific">Nocardioides hankookensis</name>
    <dbReference type="NCBI Taxonomy" id="443157"/>
    <lineage>
        <taxon>Bacteria</taxon>
        <taxon>Bacillati</taxon>
        <taxon>Actinomycetota</taxon>
        <taxon>Actinomycetes</taxon>
        <taxon>Propionibacteriales</taxon>
        <taxon>Nocardioidaceae</taxon>
        <taxon>Nocardioides</taxon>
    </lineage>
</organism>
<gene>
    <name evidence="2" type="ORF">ACFPYL_22655</name>
</gene>
<comment type="caution">
    <text evidence="2">The sequence shown here is derived from an EMBL/GenBank/DDBJ whole genome shotgun (WGS) entry which is preliminary data.</text>
</comment>
<dbReference type="RefSeq" id="WP_379159936.1">
    <property type="nucleotide sequence ID" value="NZ_JBHSRJ010000009.1"/>
</dbReference>
<protein>
    <submittedName>
        <fullName evidence="2">Acyl-CoA thioester hydrolase/BAAT C-terminal domain-containing protein</fullName>
    </submittedName>
</protein>
<dbReference type="PANTHER" id="PTHR10824">
    <property type="entry name" value="ACYL-COENZYME A THIOESTERASE-RELATED"/>
    <property type="match status" value="1"/>
</dbReference>
<dbReference type="SUPFAM" id="SSF53474">
    <property type="entry name" value="alpha/beta-Hydrolases"/>
    <property type="match status" value="1"/>
</dbReference>
<feature type="domain" description="BAAT/Acyl-CoA thioester hydrolase C-terminal" evidence="1">
    <location>
        <begin position="85"/>
        <end position="233"/>
    </location>
</feature>
<dbReference type="Pfam" id="PF08840">
    <property type="entry name" value="BAAT_C"/>
    <property type="match status" value="1"/>
</dbReference>
<dbReference type="GO" id="GO:0016787">
    <property type="term" value="F:hydrolase activity"/>
    <property type="evidence" value="ECO:0007669"/>
    <property type="project" value="UniProtKB-KW"/>
</dbReference>
<evidence type="ECO:0000313" key="3">
    <source>
        <dbReference type="Proteomes" id="UP001596135"/>
    </source>
</evidence>
<name>A0ABW1LPN2_9ACTN</name>
<dbReference type="InterPro" id="IPR029058">
    <property type="entry name" value="AB_hydrolase_fold"/>
</dbReference>
<proteinExistence type="predicted"/>